<dbReference type="InterPro" id="IPR021099">
    <property type="entry name" value="PORR_domain"/>
</dbReference>
<evidence type="ECO:0000313" key="3">
    <source>
        <dbReference type="Proteomes" id="UP001603857"/>
    </source>
</evidence>
<sequence>MHHVEAQWLVMRRLCVWSIKKEAELVSTLSRNRRWVVNNQIKNIVLRYPNNEIPIATLQKKFKTIDLQGKARNWLSKYPFCFEIHGDCCRLTKRIMGLIVEEHSLLEAQEPFLARHLARDSPFSKSTNSKHAFVREAPLPSSCSAGTLILLCGLSCCLPSSWVKSWERFCEFDEVLYFSPYSDPRGLVERSREMEKRNVGLVHELLTLTLWKKFSIVKLGHFRREFLLPD</sequence>
<protein>
    <recommendedName>
        <fullName evidence="1">PORR domain-containing protein</fullName>
    </recommendedName>
</protein>
<keyword evidence="3" id="KW-1185">Reference proteome</keyword>
<feature type="domain" description="PORR" evidence="1">
    <location>
        <begin position="21"/>
        <end position="119"/>
    </location>
</feature>
<dbReference type="PANTHER" id="PTHR31476:SF5">
    <property type="entry name" value="UBIQUITIN CARBOXYL-TERMINAL HYDROLASE FAMILY PROTEIN"/>
    <property type="match status" value="1"/>
</dbReference>
<name>A0ABD1LHS5_9FABA</name>
<dbReference type="Pfam" id="PF11955">
    <property type="entry name" value="PORR"/>
    <property type="match status" value="2"/>
</dbReference>
<dbReference type="PANTHER" id="PTHR31476">
    <property type="entry name" value="PROTEIN WHAT'S THIS FACTOR 1 HOMOLOG, CHLOROPLASTIC"/>
    <property type="match status" value="1"/>
</dbReference>
<proteinExistence type="predicted"/>
<gene>
    <name evidence="2" type="ORF">Fmac_026869</name>
</gene>
<dbReference type="InterPro" id="IPR045040">
    <property type="entry name" value="PORR_fam"/>
</dbReference>
<accession>A0ABD1LHS5</accession>
<dbReference type="EMBL" id="JBGMDY010000009">
    <property type="protein sequence ID" value="KAL2322490.1"/>
    <property type="molecule type" value="Genomic_DNA"/>
</dbReference>
<evidence type="ECO:0000313" key="2">
    <source>
        <dbReference type="EMBL" id="KAL2322490.1"/>
    </source>
</evidence>
<dbReference type="Proteomes" id="UP001603857">
    <property type="component" value="Unassembled WGS sequence"/>
</dbReference>
<dbReference type="AlphaFoldDB" id="A0ABD1LHS5"/>
<feature type="domain" description="PORR" evidence="1">
    <location>
        <begin position="162"/>
        <end position="229"/>
    </location>
</feature>
<reference evidence="2 3" key="1">
    <citation type="submission" date="2024-08" db="EMBL/GenBank/DDBJ databases">
        <title>Insights into the chromosomal genome structure of Flemingia macrophylla.</title>
        <authorList>
            <person name="Ding Y."/>
            <person name="Zhao Y."/>
            <person name="Bi W."/>
            <person name="Wu M."/>
            <person name="Zhao G."/>
            <person name="Gong Y."/>
            <person name="Li W."/>
            <person name="Zhang P."/>
        </authorList>
    </citation>
    <scope>NUCLEOTIDE SEQUENCE [LARGE SCALE GENOMIC DNA]</scope>
    <source>
        <strain evidence="2">DYQJB</strain>
        <tissue evidence="2">Leaf</tissue>
    </source>
</reference>
<organism evidence="2 3">
    <name type="scientific">Flemingia macrophylla</name>
    <dbReference type="NCBI Taxonomy" id="520843"/>
    <lineage>
        <taxon>Eukaryota</taxon>
        <taxon>Viridiplantae</taxon>
        <taxon>Streptophyta</taxon>
        <taxon>Embryophyta</taxon>
        <taxon>Tracheophyta</taxon>
        <taxon>Spermatophyta</taxon>
        <taxon>Magnoliopsida</taxon>
        <taxon>eudicotyledons</taxon>
        <taxon>Gunneridae</taxon>
        <taxon>Pentapetalae</taxon>
        <taxon>rosids</taxon>
        <taxon>fabids</taxon>
        <taxon>Fabales</taxon>
        <taxon>Fabaceae</taxon>
        <taxon>Papilionoideae</taxon>
        <taxon>50 kb inversion clade</taxon>
        <taxon>NPAAA clade</taxon>
        <taxon>indigoferoid/millettioid clade</taxon>
        <taxon>Phaseoleae</taxon>
        <taxon>Flemingia</taxon>
    </lineage>
</organism>
<evidence type="ECO:0000259" key="1">
    <source>
        <dbReference type="Pfam" id="PF11955"/>
    </source>
</evidence>
<comment type="caution">
    <text evidence="2">The sequence shown here is derived from an EMBL/GenBank/DDBJ whole genome shotgun (WGS) entry which is preliminary data.</text>
</comment>